<proteinExistence type="predicted"/>
<sequence length="134" mass="15064">MDDRRGKQSGKEHQDVLVEKIIENQRLDIAVKEKEQEARVKEIESNERLGLRAIEAQEKVQTALGKRETTNISIRVGGFVLCFFAILIFIGFAIKNDAKDIVIELMKYIVPLVIGGVGGFYLGKSKGKEESEKD</sequence>
<dbReference type="AlphaFoldDB" id="A0A2U1U8E9"/>
<feature type="transmembrane region" description="Helical" evidence="1">
    <location>
        <begin position="106"/>
        <end position="123"/>
    </location>
</feature>
<evidence type="ECO:0000313" key="3">
    <source>
        <dbReference type="Proteomes" id="UP000296159"/>
    </source>
</evidence>
<organism evidence="2 3">
    <name type="scientific">Brenneria corticis</name>
    <dbReference type="NCBI Taxonomy" id="2173106"/>
    <lineage>
        <taxon>Bacteria</taxon>
        <taxon>Pseudomonadati</taxon>
        <taxon>Pseudomonadota</taxon>
        <taxon>Gammaproteobacteria</taxon>
        <taxon>Enterobacterales</taxon>
        <taxon>Pectobacteriaceae</taxon>
        <taxon>Brenneria</taxon>
    </lineage>
</organism>
<dbReference type="EMBL" id="QDKH01000006">
    <property type="protein sequence ID" value="PWC17921.1"/>
    <property type="molecule type" value="Genomic_DNA"/>
</dbReference>
<feature type="transmembrane region" description="Helical" evidence="1">
    <location>
        <begin position="76"/>
        <end position="94"/>
    </location>
</feature>
<evidence type="ECO:0000313" key="2">
    <source>
        <dbReference type="EMBL" id="PWC17921.1"/>
    </source>
</evidence>
<dbReference type="Proteomes" id="UP000296159">
    <property type="component" value="Unassembled WGS sequence"/>
</dbReference>
<gene>
    <name evidence="2" type="ORF">DDT56_05865</name>
</gene>
<evidence type="ECO:0000256" key="1">
    <source>
        <dbReference type="SAM" id="Phobius"/>
    </source>
</evidence>
<accession>A0A2U1U8E9</accession>
<keyword evidence="1" id="KW-0472">Membrane</keyword>
<protein>
    <submittedName>
        <fullName evidence="2">Uncharacterized protein</fullName>
    </submittedName>
</protein>
<keyword evidence="1" id="KW-1133">Transmembrane helix</keyword>
<comment type="caution">
    <text evidence="2">The sequence shown here is derived from an EMBL/GenBank/DDBJ whole genome shotgun (WGS) entry which is preliminary data.</text>
</comment>
<name>A0A2U1U8E9_9GAMM</name>
<keyword evidence="1" id="KW-0812">Transmembrane</keyword>
<reference evidence="2 3" key="1">
    <citation type="submission" date="2018-04" db="EMBL/GenBank/DDBJ databases">
        <title>Brenneria corticis sp.nov.</title>
        <authorList>
            <person name="Li Y."/>
        </authorList>
    </citation>
    <scope>NUCLEOTIDE SEQUENCE [LARGE SCALE GENOMIC DNA]</scope>
    <source>
        <strain evidence="2 3">CFCC 11842</strain>
    </source>
</reference>
<keyword evidence="3" id="KW-1185">Reference proteome</keyword>